<dbReference type="Proteomes" id="UP001465976">
    <property type="component" value="Unassembled WGS sequence"/>
</dbReference>
<reference evidence="2 3" key="1">
    <citation type="submission" date="2024-02" db="EMBL/GenBank/DDBJ databases">
        <title>A draft genome for the cacao thread blight pathogen Marasmius crinis-equi.</title>
        <authorList>
            <person name="Cohen S.P."/>
            <person name="Baruah I.K."/>
            <person name="Amoako-Attah I."/>
            <person name="Bukari Y."/>
            <person name="Meinhardt L.W."/>
            <person name="Bailey B.A."/>
        </authorList>
    </citation>
    <scope>NUCLEOTIDE SEQUENCE [LARGE SCALE GENOMIC DNA]</scope>
    <source>
        <strain evidence="2 3">GH-76</strain>
    </source>
</reference>
<accession>A0ABR3ELA1</accession>
<proteinExistence type="predicted"/>
<gene>
    <name evidence="2" type="ORF">V5O48_018404</name>
</gene>
<evidence type="ECO:0000256" key="1">
    <source>
        <dbReference type="SAM" id="MobiDB-lite"/>
    </source>
</evidence>
<name>A0ABR3ELA1_9AGAR</name>
<evidence type="ECO:0000313" key="2">
    <source>
        <dbReference type="EMBL" id="KAL0563661.1"/>
    </source>
</evidence>
<sequence length="438" mass="49304">MQFANSLIGRQLKTVVQCSIFHLHGLVSDDLLQVWKAVGELSALVWFPEIRDLKQYLSDVETATANVLDAFAQLDPSKIPVKLKLHLLTHLTEDIRRFGPLVGLSTEVFESFNSVFRSCSILSNHLAPSRDIALQLADQEGLKWRTSGGWWFSSERQEWVQAGPGLREFMKSQPIVHQLLGLSDGVGPKPCTVKLSPQVQDAGKTTRSRTTFSLATTKAPKALNKLSYALNAQVLSCQHLISQSGDVCKVGTWVVLESRLDQSPMIGRISNILQHAQTPPQGISSNITVVEIFTTSDHRHATLDLPVLYQPQSEDSYIVTPVKNIKFNFNAQHDCRIAQCESTGLRPHRQERQDSEIMDSFVEHKPLNRYIINLHSFHNGYLIREVLPRELVKPSPIHADREKHHLKCAQELRKNQGKRAAELAARKRARQEADNDSD</sequence>
<organism evidence="2 3">
    <name type="scientific">Marasmius crinis-equi</name>
    <dbReference type="NCBI Taxonomy" id="585013"/>
    <lineage>
        <taxon>Eukaryota</taxon>
        <taxon>Fungi</taxon>
        <taxon>Dikarya</taxon>
        <taxon>Basidiomycota</taxon>
        <taxon>Agaricomycotina</taxon>
        <taxon>Agaricomycetes</taxon>
        <taxon>Agaricomycetidae</taxon>
        <taxon>Agaricales</taxon>
        <taxon>Marasmiineae</taxon>
        <taxon>Marasmiaceae</taxon>
        <taxon>Marasmius</taxon>
    </lineage>
</organism>
<dbReference type="PANTHER" id="PTHR31912">
    <property type="entry name" value="IP13529P"/>
    <property type="match status" value="1"/>
</dbReference>
<comment type="caution">
    <text evidence="2">The sequence shown here is derived from an EMBL/GenBank/DDBJ whole genome shotgun (WGS) entry which is preliminary data.</text>
</comment>
<dbReference type="EMBL" id="JBAHYK010003306">
    <property type="protein sequence ID" value="KAL0563661.1"/>
    <property type="molecule type" value="Genomic_DNA"/>
</dbReference>
<evidence type="ECO:0000313" key="3">
    <source>
        <dbReference type="Proteomes" id="UP001465976"/>
    </source>
</evidence>
<keyword evidence="3" id="KW-1185">Reference proteome</keyword>
<dbReference type="PANTHER" id="PTHR31912:SF34">
    <property type="entry name" value="NOTOCHORD-RELATED PROTEIN"/>
    <property type="match status" value="1"/>
</dbReference>
<protein>
    <submittedName>
        <fullName evidence="2">Uncharacterized protein</fullName>
    </submittedName>
</protein>
<feature type="region of interest" description="Disordered" evidence="1">
    <location>
        <begin position="413"/>
        <end position="438"/>
    </location>
</feature>